<gene>
    <name evidence="1" type="ORF">NDI37_26270</name>
</gene>
<evidence type="ECO:0000313" key="1">
    <source>
        <dbReference type="EMBL" id="MEP0867951.1"/>
    </source>
</evidence>
<dbReference type="Proteomes" id="UP001442494">
    <property type="component" value="Unassembled WGS sequence"/>
</dbReference>
<organism evidence="1 2">
    <name type="scientific">Funiculus sociatus GB2-A5</name>
    <dbReference type="NCBI Taxonomy" id="2933946"/>
    <lineage>
        <taxon>Bacteria</taxon>
        <taxon>Bacillati</taxon>
        <taxon>Cyanobacteriota</taxon>
        <taxon>Cyanophyceae</taxon>
        <taxon>Coleofasciculales</taxon>
        <taxon>Coleofasciculaceae</taxon>
        <taxon>Funiculus</taxon>
    </lineage>
</organism>
<name>A0ABV0JZ82_9CYAN</name>
<reference evidence="1 2" key="1">
    <citation type="submission" date="2022-04" db="EMBL/GenBank/DDBJ databases">
        <title>Positive selection, recombination, and allopatry shape intraspecific diversity of widespread and dominant cyanobacteria.</title>
        <authorList>
            <person name="Wei J."/>
            <person name="Shu W."/>
            <person name="Hu C."/>
        </authorList>
    </citation>
    <scope>NUCLEOTIDE SEQUENCE [LARGE SCALE GENOMIC DNA]</scope>
    <source>
        <strain evidence="1 2">GB2-A5</strain>
    </source>
</reference>
<comment type="caution">
    <text evidence="1">The sequence shown here is derived from an EMBL/GenBank/DDBJ whole genome shotgun (WGS) entry which is preliminary data.</text>
</comment>
<sequence length="63" mass="7045">MKCQGVNLGYCRRCFLPAYAAFIRPPSTSGVFIHPWVRASTGEPSFLGKLGFWRASHLTTAWV</sequence>
<keyword evidence="2" id="KW-1185">Reference proteome</keyword>
<proteinExistence type="predicted"/>
<protein>
    <submittedName>
        <fullName evidence="1">Uncharacterized protein</fullName>
    </submittedName>
</protein>
<evidence type="ECO:0000313" key="2">
    <source>
        <dbReference type="Proteomes" id="UP001442494"/>
    </source>
</evidence>
<dbReference type="EMBL" id="JAMPKK010000097">
    <property type="protein sequence ID" value="MEP0867951.1"/>
    <property type="molecule type" value="Genomic_DNA"/>
</dbReference>
<accession>A0ABV0JZ82</accession>